<organism evidence="1 2">
    <name type="scientific">Pistacia integerrima</name>
    <dbReference type="NCBI Taxonomy" id="434235"/>
    <lineage>
        <taxon>Eukaryota</taxon>
        <taxon>Viridiplantae</taxon>
        <taxon>Streptophyta</taxon>
        <taxon>Embryophyta</taxon>
        <taxon>Tracheophyta</taxon>
        <taxon>Spermatophyta</taxon>
        <taxon>Magnoliopsida</taxon>
        <taxon>eudicotyledons</taxon>
        <taxon>Gunneridae</taxon>
        <taxon>Pentapetalae</taxon>
        <taxon>rosids</taxon>
        <taxon>malvids</taxon>
        <taxon>Sapindales</taxon>
        <taxon>Anacardiaceae</taxon>
        <taxon>Pistacia</taxon>
    </lineage>
</organism>
<evidence type="ECO:0000313" key="1">
    <source>
        <dbReference type="EMBL" id="KAJ0031415.1"/>
    </source>
</evidence>
<comment type="caution">
    <text evidence="1">The sequence shown here is derived from an EMBL/GenBank/DDBJ whole genome shotgun (WGS) entry which is preliminary data.</text>
</comment>
<dbReference type="Proteomes" id="UP001163603">
    <property type="component" value="Chromosome 8"/>
</dbReference>
<evidence type="ECO:0000313" key="2">
    <source>
        <dbReference type="Proteomes" id="UP001163603"/>
    </source>
</evidence>
<reference evidence="2" key="1">
    <citation type="journal article" date="2023" name="G3 (Bethesda)">
        <title>Genome assembly and association tests identify interacting loci associated with vigor, precocity, and sex in interspecific pistachio rootstocks.</title>
        <authorList>
            <person name="Palmer W."/>
            <person name="Jacygrad E."/>
            <person name="Sagayaradj S."/>
            <person name="Cavanaugh K."/>
            <person name="Han R."/>
            <person name="Bertier L."/>
            <person name="Beede B."/>
            <person name="Kafkas S."/>
            <person name="Golino D."/>
            <person name="Preece J."/>
            <person name="Michelmore R."/>
        </authorList>
    </citation>
    <scope>NUCLEOTIDE SEQUENCE [LARGE SCALE GENOMIC DNA]</scope>
</reference>
<accession>A0ACC0YA82</accession>
<protein>
    <submittedName>
        <fullName evidence="1">Uncharacterized protein</fullName>
    </submittedName>
</protein>
<keyword evidence="2" id="KW-1185">Reference proteome</keyword>
<name>A0ACC0YA82_9ROSI</name>
<proteinExistence type="predicted"/>
<sequence length="67" mass="7489">MDISKVADREIDDDGRAPDSGKRNYSYGEAVKCYLDGNKYKVCELVQFILLTGMLVGYTITTSISME</sequence>
<dbReference type="EMBL" id="CM047743">
    <property type="protein sequence ID" value="KAJ0031415.1"/>
    <property type="molecule type" value="Genomic_DNA"/>
</dbReference>
<gene>
    <name evidence="1" type="ORF">Pint_12877</name>
</gene>